<dbReference type="GO" id="GO:1901907">
    <property type="term" value="P:diadenosine pentaphosphate catabolic process"/>
    <property type="evidence" value="ECO:0007669"/>
    <property type="project" value="TreeGrafter"/>
</dbReference>
<comment type="similarity">
    <text evidence="3">Belongs to the Nudix hydrolase family. DIPP subfamily.</text>
</comment>
<dbReference type="GO" id="GO:1901911">
    <property type="term" value="P:adenosine 5'-(hexahydrogen pentaphosphate) catabolic process"/>
    <property type="evidence" value="ECO:0007669"/>
    <property type="project" value="TreeGrafter"/>
</dbReference>
<evidence type="ECO:0000313" key="12">
    <source>
        <dbReference type="Proteomes" id="UP001347796"/>
    </source>
</evidence>
<dbReference type="EMBL" id="JAZGQO010000008">
    <property type="protein sequence ID" value="KAK6179865.1"/>
    <property type="molecule type" value="Genomic_DNA"/>
</dbReference>
<dbReference type="GO" id="GO:0005634">
    <property type="term" value="C:nucleus"/>
    <property type="evidence" value="ECO:0007669"/>
    <property type="project" value="TreeGrafter"/>
</dbReference>
<dbReference type="InterPro" id="IPR020084">
    <property type="entry name" value="NUDIX_hydrolase_CS"/>
</dbReference>
<organism evidence="11 12">
    <name type="scientific">Patella caerulea</name>
    <name type="common">Rayed Mediterranean limpet</name>
    <dbReference type="NCBI Taxonomy" id="87958"/>
    <lineage>
        <taxon>Eukaryota</taxon>
        <taxon>Metazoa</taxon>
        <taxon>Spiralia</taxon>
        <taxon>Lophotrochozoa</taxon>
        <taxon>Mollusca</taxon>
        <taxon>Gastropoda</taxon>
        <taxon>Patellogastropoda</taxon>
        <taxon>Patelloidea</taxon>
        <taxon>Patellidae</taxon>
        <taxon>Patella</taxon>
    </lineage>
</organism>
<dbReference type="GO" id="GO:1901909">
    <property type="term" value="P:diadenosine hexaphosphate catabolic process"/>
    <property type="evidence" value="ECO:0007669"/>
    <property type="project" value="TreeGrafter"/>
</dbReference>
<evidence type="ECO:0000256" key="9">
    <source>
        <dbReference type="ARBA" id="ARBA00033994"/>
    </source>
</evidence>
<evidence type="ECO:0000259" key="10">
    <source>
        <dbReference type="PROSITE" id="PS51462"/>
    </source>
</evidence>
<comment type="caution">
    <text evidence="11">The sequence shown here is derived from an EMBL/GenBank/DDBJ whole genome shotgun (WGS) entry which is preliminary data.</text>
</comment>
<evidence type="ECO:0000256" key="6">
    <source>
        <dbReference type="ARBA" id="ARBA00022723"/>
    </source>
</evidence>
<dbReference type="GO" id="GO:0005737">
    <property type="term" value="C:cytoplasm"/>
    <property type="evidence" value="ECO:0007669"/>
    <property type="project" value="UniProtKB-SubCell"/>
</dbReference>
<dbReference type="PROSITE" id="PS00893">
    <property type="entry name" value="NUDIX_BOX"/>
    <property type="match status" value="1"/>
</dbReference>
<protein>
    <recommendedName>
        <fullName evidence="4">diphosphoinositol-polyphosphate diphosphatase</fullName>
        <ecNumber evidence="4">3.6.1.52</ecNumber>
    </recommendedName>
</protein>
<dbReference type="PANTHER" id="PTHR12629:SF0">
    <property type="entry name" value="DIPHOSPHOINOSITOL-POLYPHOSPHATE DIPHOSPHATASE"/>
    <property type="match status" value="1"/>
</dbReference>
<sequence length="160" mass="18524">MLPTEPNQVYNNMVKEKLKSIRTYDEDGFRKRAACLCFRDDTERELLLVTSSRFKDKWIVPGGGVEPEEDPCLAASREVFEEAGARGVIGRLLGVFENEDKKTRTSVFTFIVEELTDEWDDARMLGRKRDWFTMVEAKEKLSHKPIQVTYLELLRDSSLV</sequence>
<comment type="subcellular location">
    <subcellularLocation>
        <location evidence="2">Cytoplasm</location>
    </subcellularLocation>
</comment>
<dbReference type="AlphaFoldDB" id="A0AAN8PZC0"/>
<dbReference type="InterPro" id="IPR047198">
    <property type="entry name" value="DDP-like_NUDIX"/>
</dbReference>
<feature type="domain" description="Nudix hydrolase" evidence="10">
    <location>
        <begin position="29"/>
        <end position="155"/>
    </location>
</feature>
<evidence type="ECO:0000313" key="11">
    <source>
        <dbReference type="EMBL" id="KAK6179865.1"/>
    </source>
</evidence>
<keyword evidence="6" id="KW-0479">Metal-binding</keyword>
<dbReference type="InterPro" id="IPR000086">
    <property type="entry name" value="NUDIX_hydrolase_dom"/>
</dbReference>
<comment type="cofactor">
    <cofactor evidence="1">
        <name>Mg(2+)</name>
        <dbReference type="ChEBI" id="CHEBI:18420"/>
    </cofactor>
</comment>
<dbReference type="EC" id="3.6.1.52" evidence="4"/>
<evidence type="ECO:0000256" key="3">
    <source>
        <dbReference type="ARBA" id="ARBA00008266"/>
    </source>
</evidence>
<keyword evidence="5" id="KW-0963">Cytoplasm</keyword>
<evidence type="ECO:0000256" key="5">
    <source>
        <dbReference type="ARBA" id="ARBA00022490"/>
    </source>
</evidence>
<dbReference type="PANTHER" id="PTHR12629">
    <property type="entry name" value="DIPHOSPHOINOSITOL POLYPHOSPHATE PHOSPHOHYDROLASE"/>
    <property type="match status" value="1"/>
</dbReference>
<dbReference type="Gene3D" id="3.90.79.10">
    <property type="entry name" value="Nucleoside Triphosphate Pyrophosphohydrolase"/>
    <property type="match status" value="1"/>
</dbReference>
<dbReference type="GO" id="GO:0071543">
    <property type="term" value="P:diphosphoinositol polyphosphate metabolic process"/>
    <property type="evidence" value="ECO:0007669"/>
    <property type="project" value="TreeGrafter"/>
</dbReference>
<gene>
    <name evidence="11" type="ORF">SNE40_012122</name>
</gene>
<dbReference type="SUPFAM" id="SSF55811">
    <property type="entry name" value="Nudix"/>
    <property type="match status" value="1"/>
</dbReference>
<dbReference type="GO" id="GO:0000298">
    <property type="term" value="F:endopolyphosphatase activity"/>
    <property type="evidence" value="ECO:0007669"/>
    <property type="project" value="TreeGrafter"/>
</dbReference>
<evidence type="ECO:0000256" key="7">
    <source>
        <dbReference type="ARBA" id="ARBA00022801"/>
    </source>
</evidence>
<dbReference type="PROSITE" id="PS51462">
    <property type="entry name" value="NUDIX"/>
    <property type="match status" value="1"/>
</dbReference>
<accession>A0AAN8PZC0</accession>
<dbReference type="FunFam" id="3.90.79.10:FF:000002">
    <property type="entry name" value="diphosphoinositol polyphosphate phosphohydrolase 1"/>
    <property type="match status" value="1"/>
</dbReference>
<dbReference type="CDD" id="cd04666">
    <property type="entry name" value="NUDIX_DIPP2_like_Nudt4"/>
    <property type="match status" value="1"/>
</dbReference>
<evidence type="ECO:0000256" key="8">
    <source>
        <dbReference type="ARBA" id="ARBA00022842"/>
    </source>
</evidence>
<dbReference type="GO" id="GO:0034432">
    <property type="term" value="F:bis(5'-adenosyl)-pentaphosphatase activity"/>
    <property type="evidence" value="ECO:0007669"/>
    <property type="project" value="TreeGrafter"/>
</dbReference>
<dbReference type="InterPro" id="IPR015797">
    <property type="entry name" value="NUDIX_hydrolase-like_dom_sf"/>
</dbReference>
<keyword evidence="7" id="KW-0378">Hydrolase</keyword>
<reference evidence="11 12" key="1">
    <citation type="submission" date="2024-01" db="EMBL/GenBank/DDBJ databases">
        <title>The genome of the rayed Mediterranean limpet Patella caerulea (Linnaeus, 1758).</title>
        <authorList>
            <person name="Anh-Thu Weber A."/>
            <person name="Halstead-Nussloch G."/>
        </authorList>
    </citation>
    <scope>NUCLEOTIDE SEQUENCE [LARGE SCALE GENOMIC DNA]</scope>
    <source>
        <strain evidence="11">AATW-2023a</strain>
        <tissue evidence="11">Whole specimen</tissue>
    </source>
</reference>
<keyword evidence="8" id="KW-0460">Magnesium</keyword>
<dbReference type="GO" id="GO:0046872">
    <property type="term" value="F:metal ion binding"/>
    <property type="evidence" value="ECO:0007669"/>
    <property type="project" value="UniProtKB-KW"/>
</dbReference>
<dbReference type="Pfam" id="PF00293">
    <property type="entry name" value="NUDIX"/>
    <property type="match status" value="1"/>
</dbReference>
<name>A0AAN8PZC0_PATCE</name>
<evidence type="ECO:0000256" key="4">
    <source>
        <dbReference type="ARBA" id="ARBA00012527"/>
    </source>
</evidence>
<evidence type="ECO:0000256" key="1">
    <source>
        <dbReference type="ARBA" id="ARBA00001946"/>
    </source>
</evidence>
<keyword evidence="12" id="KW-1185">Reference proteome</keyword>
<dbReference type="Proteomes" id="UP001347796">
    <property type="component" value="Unassembled WGS sequence"/>
</dbReference>
<proteinExistence type="inferred from homology"/>
<dbReference type="GO" id="GO:0034431">
    <property type="term" value="F:bis(5'-adenosyl)-hexaphosphatase activity"/>
    <property type="evidence" value="ECO:0007669"/>
    <property type="project" value="TreeGrafter"/>
</dbReference>
<comment type="catalytic activity">
    <reaction evidence="9">
        <text>diphospho-myo-inositol polyphosphate + H2O = myo-inositol polyphosphate + phosphate.</text>
        <dbReference type="EC" id="3.6.1.52"/>
    </reaction>
</comment>
<dbReference type="GO" id="GO:0008486">
    <property type="term" value="F:diphosphoinositol-polyphosphate diphosphatase activity"/>
    <property type="evidence" value="ECO:0007669"/>
    <property type="project" value="UniProtKB-EC"/>
</dbReference>
<evidence type="ECO:0000256" key="2">
    <source>
        <dbReference type="ARBA" id="ARBA00004496"/>
    </source>
</evidence>